<dbReference type="OrthoDB" id="9906554at2"/>
<dbReference type="Proteomes" id="UP000277424">
    <property type="component" value="Unassembled WGS sequence"/>
</dbReference>
<organism evidence="1 2">
    <name type="scientific">Oceanibaculum indicum</name>
    <dbReference type="NCBI Taxonomy" id="526216"/>
    <lineage>
        <taxon>Bacteria</taxon>
        <taxon>Pseudomonadati</taxon>
        <taxon>Pseudomonadota</taxon>
        <taxon>Alphaproteobacteria</taxon>
        <taxon>Rhodospirillales</taxon>
        <taxon>Oceanibaculaceae</taxon>
        <taxon>Oceanibaculum</taxon>
    </lineage>
</organism>
<dbReference type="AlphaFoldDB" id="A0A420WS33"/>
<comment type="caution">
    <text evidence="1">The sequence shown here is derived from an EMBL/GenBank/DDBJ whole genome shotgun (WGS) entry which is preliminary data.</text>
</comment>
<gene>
    <name evidence="1" type="ORF">BCL74_1625</name>
</gene>
<accession>A0A420WS33</accession>
<proteinExistence type="predicted"/>
<evidence type="ECO:0000313" key="1">
    <source>
        <dbReference type="EMBL" id="RKQ73833.1"/>
    </source>
</evidence>
<name>A0A420WS33_9PROT</name>
<reference evidence="1 2" key="1">
    <citation type="submission" date="2018-10" db="EMBL/GenBank/DDBJ databases">
        <title>Comparative analysis of microorganisms from saline springs in Andes Mountain Range, Colombia.</title>
        <authorList>
            <person name="Rubin E."/>
        </authorList>
    </citation>
    <scope>NUCLEOTIDE SEQUENCE [LARGE SCALE GENOMIC DNA]</scope>
    <source>
        <strain evidence="1 2">USBA 36</strain>
    </source>
</reference>
<protein>
    <submittedName>
        <fullName evidence="1">Uncharacterized protein</fullName>
    </submittedName>
</protein>
<dbReference type="RefSeq" id="WP_147430975.1">
    <property type="nucleotide sequence ID" value="NZ_RBIG01000001.1"/>
</dbReference>
<evidence type="ECO:0000313" key="2">
    <source>
        <dbReference type="Proteomes" id="UP000277424"/>
    </source>
</evidence>
<dbReference type="EMBL" id="RBIG01000001">
    <property type="protein sequence ID" value="RKQ73833.1"/>
    <property type="molecule type" value="Genomic_DNA"/>
</dbReference>
<sequence>MTKMPVRLFSAPLLLGGAVLLAGLSLGGPAEAVCIRNQLTEPVRATLAGAYAWEARIMPGYELCTERTLDAASVERAKGTRLAMSIVSDVTAGRRYCDGSVKHAALVMLYVERDGRTMRCDAY</sequence>